<dbReference type="KEGG" id="hoh:Hoch_5399"/>
<dbReference type="Proteomes" id="UP000001880">
    <property type="component" value="Chromosome"/>
</dbReference>
<feature type="compositionally biased region" description="Low complexity" evidence="1">
    <location>
        <begin position="42"/>
        <end position="57"/>
    </location>
</feature>
<keyword evidence="4" id="KW-1185">Reference proteome</keyword>
<feature type="compositionally biased region" description="Polar residues" evidence="1">
    <location>
        <begin position="31"/>
        <end position="40"/>
    </location>
</feature>
<dbReference type="eggNOG" id="COG1652">
    <property type="taxonomic scope" value="Bacteria"/>
</dbReference>
<name>D0LYL7_HALO1</name>
<dbReference type="HOGENOM" id="CLU_603780_0_0_7"/>
<proteinExistence type="predicted"/>
<feature type="region of interest" description="Disordered" evidence="1">
    <location>
        <begin position="1"/>
        <end position="83"/>
    </location>
</feature>
<evidence type="ECO:0000259" key="2">
    <source>
        <dbReference type="Pfam" id="PF13699"/>
    </source>
</evidence>
<reference evidence="3 4" key="1">
    <citation type="journal article" date="2010" name="Stand. Genomic Sci.">
        <title>Complete genome sequence of Haliangium ochraceum type strain (SMP-2).</title>
        <authorList>
            <consortium name="US DOE Joint Genome Institute (JGI-PGF)"/>
            <person name="Ivanova N."/>
            <person name="Daum C."/>
            <person name="Lang E."/>
            <person name="Abt B."/>
            <person name="Kopitz M."/>
            <person name="Saunders E."/>
            <person name="Lapidus A."/>
            <person name="Lucas S."/>
            <person name="Glavina Del Rio T."/>
            <person name="Nolan M."/>
            <person name="Tice H."/>
            <person name="Copeland A."/>
            <person name="Cheng J.F."/>
            <person name="Chen F."/>
            <person name="Bruce D."/>
            <person name="Goodwin L."/>
            <person name="Pitluck S."/>
            <person name="Mavromatis K."/>
            <person name="Pati A."/>
            <person name="Mikhailova N."/>
            <person name="Chen A."/>
            <person name="Palaniappan K."/>
            <person name="Land M."/>
            <person name="Hauser L."/>
            <person name="Chang Y.J."/>
            <person name="Jeffries C.D."/>
            <person name="Detter J.C."/>
            <person name="Brettin T."/>
            <person name="Rohde M."/>
            <person name="Goker M."/>
            <person name="Bristow J."/>
            <person name="Markowitz V."/>
            <person name="Eisen J.A."/>
            <person name="Hugenholtz P."/>
            <person name="Kyrpides N.C."/>
            <person name="Klenk H.P."/>
        </authorList>
    </citation>
    <scope>NUCLEOTIDE SEQUENCE [LARGE SCALE GENOMIC DNA]</scope>
    <source>
        <strain evidence="4">DSM 14365 / CIP 107738 / JCM 11303 / AJ 13395 / SMP-2</strain>
    </source>
</reference>
<evidence type="ECO:0000313" key="3">
    <source>
        <dbReference type="EMBL" id="ACY17883.1"/>
    </source>
</evidence>
<dbReference type="EMBL" id="CP001804">
    <property type="protein sequence ID" value="ACY17883.1"/>
    <property type="molecule type" value="Genomic_DNA"/>
</dbReference>
<organism evidence="3 4">
    <name type="scientific">Haliangium ochraceum (strain DSM 14365 / JCM 11303 / SMP-2)</name>
    <dbReference type="NCBI Taxonomy" id="502025"/>
    <lineage>
        <taxon>Bacteria</taxon>
        <taxon>Pseudomonadati</taxon>
        <taxon>Myxococcota</taxon>
        <taxon>Polyangia</taxon>
        <taxon>Haliangiales</taxon>
        <taxon>Kofleriaceae</taxon>
        <taxon>Haliangium</taxon>
    </lineage>
</organism>
<dbReference type="AlphaFoldDB" id="D0LYL7"/>
<dbReference type="InterPro" id="IPR025295">
    <property type="entry name" value="eCIS_core_dom"/>
</dbReference>
<evidence type="ECO:0000313" key="4">
    <source>
        <dbReference type="Proteomes" id="UP000001880"/>
    </source>
</evidence>
<evidence type="ECO:0000256" key="1">
    <source>
        <dbReference type="SAM" id="MobiDB-lite"/>
    </source>
</evidence>
<gene>
    <name evidence="3" type="ordered locus">Hoch_5399</name>
</gene>
<feature type="domain" description="eCIS core" evidence="2">
    <location>
        <begin position="107"/>
        <end position="169"/>
    </location>
</feature>
<accession>D0LYL7</accession>
<dbReference type="STRING" id="502025.Hoch_5399"/>
<dbReference type="Pfam" id="PF13699">
    <property type="entry name" value="eCIS_core"/>
    <property type="match status" value="1"/>
</dbReference>
<sequence>MAHMKGRSTRLERNAGEAGVRQAPAPARTPGKQTRTQRLSLRSRGTAGAASAARGATPGEQRPAGSTSPVQRKAVGTAPTQAAHEVHDLARHGVSGAPCGLPYSDWLQRSFGHHALDGVEAHVGGPAADASAAMGARAYASGERVAFAAAPDLHTTAHEAAHVVQQRAGVQLENGLGAANDRYERHADLVADQVVRGQSAETLLDQVATPGSSLERSSADAAIQRQEGGEDNRSLLELLCNALEVYGPVHYTGLIEAIDAASTSERQAALGDASLRELINQRLTAEWASTVFSSLMVGSQTWVNPTGNDFFDYFVTQQGTGTLPDSASMNCWESVIFAAYLANQLDAAWIRTFYETALQSGDPNLTIWTTLGFSLSLPTYAPPGSEGGDNTVTPAVGQLIFYYSEGAYPGHVAVSLGGDQAISLWSKPNNVDAVQRIQVTDLEGTVYVGNPPW</sequence>
<protein>
    <recommendedName>
        <fullName evidence="2">eCIS core domain-containing protein</fullName>
    </recommendedName>
</protein>